<keyword evidence="2" id="KW-1185">Reference proteome</keyword>
<dbReference type="AlphaFoldDB" id="A0A448WLW2"/>
<evidence type="ECO:0008006" key="3">
    <source>
        <dbReference type="Google" id="ProtNLM"/>
    </source>
</evidence>
<organism evidence="1 2">
    <name type="scientific">Protopolystoma xenopodis</name>
    <dbReference type="NCBI Taxonomy" id="117903"/>
    <lineage>
        <taxon>Eukaryota</taxon>
        <taxon>Metazoa</taxon>
        <taxon>Spiralia</taxon>
        <taxon>Lophotrochozoa</taxon>
        <taxon>Platyhelminthes</taxon>
        <taxon>Monogenea</taxon>
        <taxon>Polyopisthocotylea</taxon>
        <taxon>Polystomatidea</taxon>
        <taxon>Polystomatidae</taxon>
        <taxon>Protopolystoma</taxon>
    </lineage>
</organism>
<name>A0A448WLW2_9PLAT</name>
<accession>A0A448WLW2</accession>
<gene>
    <name evidence="1" type="ORF">PXEA_LOCUS8467</name>
</gene>
<proteinExistence type="predicted"/>
<comment type="caution">
    <text evidence="1">The sequence shown here is derived from an EMBL/GenBank/DDBJ whole genome shotgun (WGS) entry which is preliminary data.</text>
</comment>
<dbReference type="Proteomes" id="UP000784294">
    <property type="component" value="Unassembled WGS sequence"/>
</dbReference>
<dbReference type="EMBL" id="CAAALY010023172">
    <property type="protein sequence ID" value="VEL15027.1"/>
    <property type="molecule type" value="Genomic_DNA"/>
</dbReference>
<sequence>MSARIIRGRRTVCRRLFPTNPQSQFQGNPHSTLNELRYSGSTRNKEQSALLLASLIAASPRFFMPYAKPLLHLLLARLRSALPPGLRASLIMASLIRLRSEGSRNMSQSSADQAIQFRANALNAALLAAQATSNCAQAAAQTIATAATHLASGADGIPFLSSWGLPIVPTGIGPRLGLGQAAGATSGVSGGPGIGTELGLSRLGAASQGYAAVPRILTIPSSTGTPPQHG</sequence>
<protein>
    <recommendedName>
        <fullName evidence="3">DUF3385 domain-containing protein</fullName>
    </recommendedName>
</protein>
<evidence type="ECO:0000313" key="2">
    <source>
        <dbReference type="Proteomes" id="UP000784294"/>
    </source>
</evidence>
<evidence type="ECO:0000313" key="1">
    <source>
        <dbReference type="EMBL" id="VEL15027.1"/>
    </source>
</evidence>
<reference evidence="1" key="1">
    <citation type="submission" date="2018-11" db="EMBL/GenBank/DDBJ databases">
        <authorList>
            <consortium name="Pathogen Informatics"/>
        </authorList>
    </citation>
    <scope>NUCLEOTIDE SEQUENCE</scope>
</reference>